<evidence type="ECO:0000313" key="2">
    <source>
        <dbReference type="Proteomes" id="UP001157502"/>
    </source>
</evidence>
<comment type="caution">
    <text evidence="1">The sequence shown here is derived from an EMBL/GenBank/DDBJ whole genome shotgun (WGS) entry which is preliminary data.</text>
</comment>
<evidence type="ECO:0000313" key="1">
    <source>
        <dbReference type="EMBL" id="KAJ8011244.1"/>
    </source>
</evidence>
<reference evidence="1" key="1">
    <citation type="submission" date="2021-05" db="EMBL/GenBank/DDBJ databases">
        <authorList>
            <person name="Pan Q."/>
            <person name="Jouanno E."/>
            <person name="Zahm M."/>
            <person name="Klopp C."/>
            <person name="Cabau C."/>
            <person name="Louis A."/>
            <person name="Berthelot C."/>
            <person name="Parey E."/>
            <person name="Roest Crollius H."/>
            <person name="Montfort J."/>
            <person name="Robinson-Rechavi M."/>
            <person name="Bouchez O."/>
            <person name="Lampietro C."/>
            <person name="Lopez Roques C."/>
            <person name="Donnadieu C."/>
            <person name="Postlethwait J."/>
            <person name="Bobe J."/>
            <person name="Dillon D."/>
            <person name="Chandos A."/>
            <person name="von Hippel F."/>
            <person name="Guiguen Y."/>
        </authorList>
    </citation>
    <scope>NUCLEOTIDE SEQUENCE</scope>
    <source>
        <strain evidence="1">YG-Jan2019</strain>
    </source>
</reference>
<proteinExistence type="predicted"/>
<accession>A0ACC2H5I7</accession>
<dbReference type="EMBL" id="CM055732">
    <property type="protein sequence ID" value="KAJ8011244.1"/>
    <property type="molecule type" value="Genomic_DNA"/>
</dbReference>
<sequence>MANPSDDPTKSVPEQLLAVLEQLTSEELKTFQWYLKQPVLDGSSPLPVCKLENAKREDTIDQLVQTYGKAMSLKISHHILEKMKRNDLAAISVTSPALSWNKRPKPIEDVPVTSVDSSDKGTTIDYVNFSLPPAMNTADDGK</sequence>
<protein>
    <submittedName>
        <fullName evidence="1">Uncharacterized protein</fullName>
    </submittedName>
</protein>
<organism evidence="1 2">
    <name type="scientific">Dallia pectoralis</name>
    <name type="common">Alaska blackfish</name>
    <dbReference type="NCBI Taxonomy" id="75939"/>
    <lineage>
        <taxon>Eukaryota</taxon>
        <taxon>Metazoa</taxon>
        <taxon>Chordata</taxon>
        <taxon>Craniata</taxon>
        <taxon>Vertebrata</taxon>
        <taxon>Euteleostomi</taxon>
        <taxon>Actinopterygii</taxon>
        <taxon>Neopterygii</taxon>
        <taxon>Teleostei</taxon>
        <taxon>Protacanthopterygii</taxon>
        <taxon>Esociformes</taxon>
        <taxon>Umbridae</taxon>
        <taxon>Dallia</taxon>
    </lineage>
</organism>
<keyword evidence="2" id="KW-1185">Reference proteome</keyword>
<gene>
    <name evidence="1" type="ORF">DPEC_G00056140</name>
</gene>
<name>A0ACC2H5I7_DALPE</name>
<dbReference type="Proteomes" id="UP001157502">
    <property type="component" value="Chromosome 5"/>
</dbReference>